<dbReference type="OrthoDB" id="6437358at2759"/>
<comment type="caution">
    <text evidence="1">The sequence shown here is derived from an EMBL/GenBank/DDBJ whole genome shotgun (WGS) entry which is preliminary data.</text>
</comment>
<organism evidence="1 2">
    <name type="scientific">Trichonephila clavata</name>
    <name type="common">Joro spider</name>
    <name type="synonym">Nephila clavata</name>
    <dbReference type="NCBI Taxonomy" id="2740835"/>
    <lineage>
        <taxon>Eukaryota</taxon>
        <taxon>Metazoa</taxon>
        <taxon>Ecdysozoa</taxon>
        <taxon>Arthropoda</taxon>
        <taxon>Chelicerata</taxon>
        <taxon>Arachnida</taxon>
        <taxon>Araneae</taxon>
        <taxon>Araneomorphae</taxon>
        <taxon>Entelegynae</taxon>
        <taxon>Araneoidea</taxon>
        <taxon>Nephilidae</taxon>
        <taxon>Trichonephila</taxon>
    </lineage>
</organism>
<dbReference type="Proteomes" id="UP000887116">
    <property type="component" value="Unassembled WGS sequence"/>
</dbReference>
<name>A0A8X6KAQ1_TRICU</name>
<reference evidence="1" key="1">
    <citation type="submission" date="2020-07" db="EMBL/GenBank/DDBJ databases">
        <title>Multicomponent nature underlies the extraordinary mechanical properties of spider dragline silk.</title>
        <authorList>
            <person name="Kono N."/>
            <person name="Nakamura H."/>
            <person name="Mori M."/>
            <person name="Yoshida Y."/>
            <person name="Ohtoshi R."/>
            <person name="Malay A.D."/>
            <person name="Moran D.A.P."/>
            <person name="Tomita M."/>
            <person name="Numata K."/>
            <person name="Arakawa K."/>
        </authorList>
    </citation>
    <scope>NUCLEOTIDE SEQUENCE</scope>
</reference>
<gene>
    <name evidence="1" type="primary">AVEN_30610_1</name>
    <name evidence="1" type="ORF">TNCT_255701</name>
</gene>
<proteinExistence type="predicted"/>
<evidence type="ECO:0000313" key="2">
    <source>
        <dbReference type="Proteomes" id="UP000887116"/>
    </source>
</evidence>
<protein>
    <submittedName>
        <fullName evidence="1">DDE_Tnp_1_7 domain-containing protein</fullName>
    </submittedName>
</protein>
<sequence length="91" mass="10565">MPLLNFRREVARFYLNLHSVSDPKNCGRPSYSVSSQKRVPEDVRKNPQGHYLERTLDGKQRKCAVCKKNVRKQCVKCDVGLHVECVIPWHS</sequence>
<dbReference type="AlphaFoldDB" id="A0A8X6KAQ1"/>
<evidence type="ECO:0000313" key="1">
    <source>
        <dbReference type="EMBL" id="GFQ66228.1"/>
    </source>
</evidence>
<keyword evidence="2" id="KW-1185">Reference proteome</keyword>
<dbReference type="EMBL" id="BMAO01020276">
    <property type="protein sequence ID" value="GFQ66228.1"/>
    <property type="molecule type" value="Genomic_DNA"/>
</dbReference>
<accession>A0A8X6KAQ1</accession>